<proteinExistence type="predicted"/>
<dbReference type="AlphaFoldDB" id="A0A8E2DHT3"/>
<name>A0A8E2DHT3_9APHY</name>
<sequence>MSDAGYSVPKVPPERGSRNATVGTALVTPVVLGQYLERLPVLINSPALDDPYSGSEQHSLMDPCPTPSDAIARCDLAPGTEYCIRLFSKDQHRSAQLATCTI</sequence>
<dbReference type="Proteomes" id="UP000250043">
    <property type="component" value="Unassembled WGS sequence"/>
</dbReference>
<feature type="region of interest" description="Disordered" evidence="1">
    <location>
        <begin position="1"/>
        <end position="22"/>
    </location>
</feature>
<evidence type="ECO:0000313" key="2">
    <source>
        <dbReference type="EMBL" id="OCH88555.1"/>
    </source>
</evidence>
<gene>
    <name evidence="2" type="ORF">OBBRIDRAFT_80350</name>
</gene>
<dbReference type="EMBL" id="KV722449">
    <property type="protein sequence ID" value="OCH88555.1"/>
    <property type="molecule type" value="Genomic_DNA"/>
</dbReference>
<evidence type="ECO:0000313" key="3">
    <source>
        <dbReference type="Proteomes" id="UP000250043"/>
    </source>
</evidence>
<protein>
    <submittedName>
        <fullName evidence="2">Uncharacterized protein</fullName>
    </submittedName>
</protein>
<organism evidence="2 3">
    <name type="scientific">Obba rivulosa</name>
    <dbReference type="NCBI Taxonomy" id="1052685"/>
    <lineage>
        <taxon>Eukaryota</taxon>
        <taxon>Fungi</taxon>
        <taxon>Dikarya</taxon>
        <taxon>Basidiomycota</taxon>
        <taxon>Agaricomycotina</taxon>
        <taxon>Agaricomycetes</taxon>
        <taxon>Polyporales</taxon>
        <taxon>Gelatoporiaceae</taxon>
        <taxon>Obba</taxon>
    </lineage>
</organism>
<reference evidence="2 3" key="1">
    <citation type="submission" date="2016-07" db="EMBL/GenBank/DDBJ databases">
        <title>Draft genome of the white-rot fungus Obba rivulosa 3A-2.</title>
        <authorList>
            <consortium name="DOE Joint Genome Institute"/>
            <person name="Miettinen O."/>
            <person name="Riley R."/>
            <person name="Acob R."/>
            <person name="Barry K."/>
            <person name="Cullen D."/>
            <person name="De Vries R."/>
            <person name="Hainaut M."/>
            <person name="Hatakka A."/>
            <person name="Henrissat B."/>
            <person name="Hilden K."/>
            <person name="Kuo R."/>
            <person name="Labutti K."/>
            <person name="Lipzen A."/>
            <person name="Makela M.R."/>
            <person name="Sandor L."/>
            <person name="Spatafora J.W."/>
            <person name="Grigoriev I.V."/>
            <person name="Hibbett D.S."/>
        </authorList>
    </citation>
    <scope>NUCLEOTIDE SEQUENCE [LARGE SCALE GENOMIC DNA]</scope>
    <source>
        <strain evidence="2 3">3A-2</strain>
    </source>
</reference>
<keyword evidence="3" id="KW-1185">Reference proteome</keyword>
<evidence type="ECO:0000256" key="1">
    <source>
        <dbReference type="SAM" id="MobiDB-lite"/>
    </source>
</evidence>
<accession>A0A8E2DHT3</accession>